<dbReference type="GO" id="GO:0005524">
    <property type="term" value="F:ATP binding"/>
    <property type="evidence" value="ECO:0007669"/>
    <property type="project" value="UniProtKB-KW"/>
</dbReference>
<dbReference type="EMBL" id="JABEMA010000406">
    <property type="protein sequence ID" value="NNH24575.1"/>
    <property type="molecule type" value="Genomic_DNA"/>
</dbReference>
<dbReference type="GO" id="GO:0004674">
    <property type="term" value="F:protein serine/threonine kinase activity"/>
    <property type="evidence" value="ECO:0007669"/>
    <property type="project" value="UniProtKB-KW"/>
</dbReference>
<dbReference type="InterPro" id="IPR036890">
    <property type="entry name" value="HATPase_C_sf"/>
</dbReference>
<dbReference type="CDD" id="cd16936">
    <property type="entry name" value="HATPase_RsbW-like"/>
    <property type="match status" value="1"/>
</dbReference>
<keyword evidence="1" id="KW-0808">Transferase</keyword>
<evidence type="ECO:0000259" key="2">
    <source>
        <dbReference type="Pfam" id="PF13581"/>
    </source>
</evidence>
<dbReference type="InterPro" id="IPR050267">
    <property type="entry name" value="Anti-sigma-factor_SerPK"/>
</dbReference>
<dbReference type="SUPFAM" id="SSF55874">
    <property type="entry name" value="ATPase domain of HSP90 chaperone/DNA topoisomerase II/histidine kinase"/>
    <property type="match status" value="1"/>
</dbReference>
<dbReference type="Proteomes" id="UP000555552">
    <property type="component" value="Unassembled WGS sequence"/>
</dbReference>
<dbReference type="PANTHER" id="PTHR35526">
    <property type="entry name" value="ANTI-SIGMA-F FACTOR RSBW-RELATED"/>
    <property type="match status" value="1"/>
</dbReference>
<reference evidence="3 4" key="1">
    <citation type="submission" date="2020-05" db="EMBL/GenBank/DDBJ databases">
        <title>MicrobeNet Type strains.</title>
        <authorList>
            <person name="Nicholson A.C."/>
        </authorList>
    </citation>
    <scope>NUCLEOTIDE SEQUENCE [LARGE SCALE GENOMIC DNA]</scope>
    <source>
        <strain evidence="3 4">JCM 14547</strain>
    </source>
</reference>
<dbReference type="PANTHER" id="PTHR35526:SF3">
    <property type="entry name" value="ANTI-SIGMA-F FACTOR RSBW"/>
    <property type="match status" value="1"/>
</dbReference>
<proteinExistence type="predicted"/>
<evidence type="ECO:0000313" key="3">
    <source>
        <dbReference type="EMBL" id="NNH24575.1"/>
    </source>
</evidence>
<keyword evidence="1" id="KW-0723">Serine/threonine-protein kinase</keyword>
<keyword evidence="4" id="KW-1185">Reference proteome</keyword>
<keyword evidence="3" id="KW-0067">ATP-binding</keyword>
<accession>A0A849BSM6</accession>
<comment type="caution">
    <text evidence="3">The sequence shown here is derived from an EMBL/GenBank/DDBJ whole genome shotgun (WGS) entry which is preliminary data.</text>
</comment>
<keyword evidence="1" id="KW-0418">Kinase</keyword>
<name>A0A849BSM6_9ACTN</name>
<feature type="domain" description="Histidine kinase/HSP90-like ATPase" evidence="2">
    <location>
        <begin position="17"/>
        <end position="125"/>
    </location>
</feature>
<sequence length="138" mass="14015">MEHGAPVREVVVRCPPVDVRGARRVVVGCCGGAGWHEDVADVAELLVSELVTNALVHGGGAASMAVVVASGGVRVEVADDLADELEPLVRPASASATGGRGLALVEALATAWGVRRAPGGKVVWFHLDARPGEGPARA</sequence>
<protein>
    <submittedName>
        <fullName evidence="3">ATP-binding protein</fullName>
    </submittedName>
</protein>
<dbReference type="AlphaFoldDB" id="A0A849BSM6"/>
<evidence type="ECO:0000313" key="4">
    <source>
        <dbReference type="Proteomes" id="UP000555552"/>
    </source>
</evidence>
<evidence type="ECO:0000256" key="1">
    <source>
        <dbReference type="ARBA" id="ARBA00022527"/>
    </source>
</evidence>
<keyword evidence="3" id="KW-0547">Nucleotide-binding</keyword>
<dbReference type="RefSeq" id="WP_171204309.1">
    <property type="nucleotide sequence ID" value="NZ_BAAANP010000018.1"/>
</dbReference>
<dbReference type="Pfam" id="PF13581">
    <property type="entry name" value="HATPase_c_2"/>
    <property type="match status" value="1"/>
</dbReference>
<dbReference type="Gene3D" id="3.30.565.10">
    <property type="entry name" value="Histidine kinase-like ATPase, C-terminal domain"/>
    <property type="match status" value="1"/>
</dbReference>
<dbReference type="InterPro" id="IPR003594">
    <property type="entry name" value="HATPase_dom"/>
</dbReference>
<gene>
    <name evidence="3" type="ORF">HLB09_16065</name>
</gene>
<organism evidence="3 4">
    <name type="scientific">Pseudokineococcus marinus</name>
    <dbReference type="NCBI Taxonomy" id="351215"/>
    <lineage>
        <taxon>Bacteria</taxon>
        <taxon>Bacillati</taxon>
        <taxon>Actinomycetota</taxon>
        <taxon>Actinomycetes</taxon>
        <taxon>Kineosporiales</taxon>
        <taxon>Kineosporiaceae</taxon>
        <taxon>Pseudokineococcus</taxon>
    </lineage>
</organism>